<feature type="domain" description="TLC" evidence="9">
    <location>
        <begin position="66"/>
        <end position="299"/>
    </location>
</feature>
<proteinExistence type="inferred from homology"/>
<feature type="compositionally biased region" description="Acidic residues" evidence="7">
    <location>
        <begin position="307"/>
        <end position="316"/>
    </location>
</feature>
<protein>
    <recommendedName>
        <fullName evidence="9">TLC domain-containing protein</fullName>
    </recommendedName>
</protein>
<comment type="caution">
    <text evidence="10">The sequence shown here is derived from an EMBL/GenBank/DDBJ whole genome shotgun (WGS) entry which is preliminary data.</text>
</comment>
<feature type="transmembrane region" description="Helical" evidence="8">
    <location>
        <begin position="220"/>
        <end position="242"/>
    </location>
</feature>
<evidence type="ECO:0000313" key="10">
    <source>
        <dbReference type="EMBL" id="TIB39779.1"/>
    </source>
</evidence>
<feature type="transmembrane region" description="Helical" evidence="8">
    <location>
        <begin position="123"/>
        <end position="141"/>
    </location>
</feature>
<dbReference type="PROSITE" id="PS50922">
    <property type="entry name" value="TLC"/>
    <property type="match status" value="1"/>
</dbReference>
<comment type="similarity">
    <text evidence="2">Belongs to the sphingosine N-acyltransferase family.</text>
</comment>
<feature type="transmembrane region" description="Helical" evidence="8">
    <location>
        <begin position="68"/>
        <end position="87"/>
    </location>
</feature>
<dbReference type="GO" id="GO:0046513">
    <property type="term" value="P:ceramide biosynthetic process"/>
    <property type="evidence" value="ECO:0007669"/>
    <property type="project" value="InterPro"/>
</dbReference>
<evidence type="ECO:0000256" key="6">
    <source>
        <dbReference type="PROSITE-ProRule" id="PRU00205"/>
    </source>
</evidence>
<gene>
    <name evidence="10" type="ORF">E3P86_00984</name>
</gene>
<evidence type="ECO:0000256" key="5">
    <source>
        <dbReference type="ARBA" id="ARBA00023136"/>
    </source>
</evidence>
<keyword evidence="4 8" id="KW-1133">Transmembrane helix</keyword>
<dbReference type="Pfam" id="PF03798">
    <property type="entry name" value="TRAM_LAG1_CLN8"/>
    <property type="match status" value="1"/>
</dbReference>
<keyword evidence="3 6" id="KW-0812">Transmembrane</keyword>
<dbReference type="AlphaFoldDB" id="A0A4T0JA16"/>
<dbReference type="GO" id="GO:0016020">
    <property type="term" value="C:membrane"/>
    <property type="evidence" value="ECO:0007669"/>
    <property type="project" value="UniProtKB-SubCell"/>
</dbReference>
<dbReference type="InterPro" id="IPR006634">
    <property type="entry name" value="TLC-dom"/>
</dbReference>
<feature type="transmembrane region" description="Helical" evidence="8">
    <location>
        <begin position="271"/>
        <end position="291"/>
    </location>
</feature>
<name>A0A4T0JA16_WALIC</name>
<evidence type="ECO:0000256" key="3">
    <source>
        <dbReference type="ARBA" id="ARBA00022692"/>
    </source>
</evidence>
<organism evidence="10 11">
    <name type="scientific">Wallemia ichthyophaga</name>
    <dbReference type="NCBI Taxonomy" id="245174"/>
    <lineage>
        <taxon>Eukaryota</taxon>
        <taxon>Fungi</taxon>
        <taxon>Dikarya</taxon>
        <taxon>Basidiomycota</taxon>
        <taxon>Wallemiomycotina</taxon>
        <taxon>Wallemiomycetes</taxon>
        <taxon>Wallemiales</taxon>
        <taxon>Wallemiaceae</taxon>
        <taxon>Wallemia</taxon>
    </lineage>
</organism>
<sequence length="352" mass="41588">MITINPFEPYYRLDESSYAKGPLDAVFVLQWVAILLVLREYTIRWLLRPLGKQLVSMNTSQKERHKNIARFTEQSWSCLYYMFFWSWGMSLVLKSPFSPLYDDWTQHFWLDYPHTKMNKINKIYYLAQAAFWVQQLFVLNIEKRRKDHWQMFTHHCITVSLVVSSYVTNYTRVGQAILVTMDQSDIFLDVSKAQSYTHSLTFIQGAKVLKYMGWEKLCDATFVAFMFSWVFTRQIVFGRIIWSVWVEAPLHIQHLWEPSVGHYYSYGLHRLFLGLLLGLQFILFFWLILIIKVAIKFVRSNNVEDIRSDDEEDSEDSNTALQNKTPSPSFADPMSTSSSTSSSQYNQEVRKR</sequence>
<dbReference type="Proteomes" id="UP000310689">
    <property type="component" value="Unassembled WGS sequence"/>
</dbReference>
<evidence type="ECO:0000256" key="2">
    <source>
        <dbReference type="ARBA" id="ARBA00009808"/>
    </source>
</evidence>
<dbReference type="PANTHER" id="PTHR12560">
    <property type="entry name" value="LONGEVITY ASSURANCE FACTOR 1 LAG1"/>
    <property type="match status" value="1"/>
</dbReference>
<dbReference type="PANTHER" id="PTHR12560:SF0">
    <property type="entry name" value="LD18904P"/>
    <property type="match status" value="1"/>
</dbReference>
<feature type="compositionally biased region" description="Polar residues" evidence="7">
    <location>
        <begin position="318"/>
        <end position="328"/>
    </location>
</feature>
<evidence type="ECO:0000313" key="11">
    <source>
        <dbReference type="Proteomes" id="UP000310689"/>
    </source>
</evidence>
<dbReference type="GO" id="GO:0050291">
    <property type="term" value="F:sphingosine N-acyltransferase activity"/>
    <property type="evidence" value="ECO:0007669"/>
    <property type="project" value="InterPro"/>
</dbReference>
<comment type="subcellular location">
    <subcellularLocation>
        <location evidence="1">Membrane</location>
        <topology evidence="1">Multi-pass membrane protein</topology>
    </subcellularLocation>
</comment>
<evidence type="ECO:0000259" key="9">
    <source>
        <dbReference type="PROSITE" id="PS50922"/>
    </source>
</evidence>
<evidence type="ECO:0000256" key="7">
    <source>
        <dbReference type="SAM" id="MobiDB-lite"/>
    </source>
</evidence>
<keyword evidence="5 6" id="KW-0472">Membrane</keyword>
<evidence type="ECO:0000256" key="8">
    <source>
        <dbReference type="SAM" id="Phobius"/>
    </source>
</evidence>
<dbReference type="EMBL" id="SPOI01000026">
    <property type="protein sequence ID" value="TIB39779.1"/>
    <property type="molecule type" value="Genomic_DNA"/>
</dbReference>
<accession>A0A4T0JA16</accession>
<evidence type="ECO:0000256" key="4">
    <source>
        <dbReference type="ARBA" id="ARBA00022989"/>
    </source>
</evidence>
<dbReference type="SMART" id="SM00724">
    <property type="entry name" value="TLC"/>
    <property type="match status" value="1"/>
</dbReference>
<reference evidence="10 11" key="1">
    <citation type="submission" date="2019-03" db="EMBL/GenBank/DDBJ databases">
        <title>Sequencing 23 genomes of Wallemia ichthyophaga.</title>
        <authorList>
            <person name="Gostincar C."/>
        </authorList>
    </citation>
    <scope>NUCLEOTIDE SEQUENCE [LARGE SCALE GENOMIC DNA]</scope>
    <source>
        <strain evidence="10 11">EXF-6200</strain>
    </source>
</reference>
<dbReference type="PIRSF" id="PIRSF005225">
    <property type="entry name" value="LAG1_LAC1"/>
    <property type="match status" value="1"/>
</dbReference>
<dbReference type="InterPro" id="IPR016439">
    <property type="entry name" value="Lag1/Lac1-like"/>
</dbReference>
<feature type="region of interest" description="Disordered" evidence="7">
    <location>
        <begin position="307"/>
        <end position="352"/>
    </location>
</feature>
<evidence type="ECO:0000256" key="1">
    <source>
        <dbReference type="ARBA" id="ARBA00004141"/>
    </source>
</evidence>